<gene>
    <name evidence="1" type="ORF">EV421DRAFT_1911350</name>
</gene>
<sequence>MTTPRNARLRLGIRISAPEQQSRLQETLTPISFTDDTLDVETWVQLVWGLSKEEIKKVFQLTVGWRLKKSAMDRYITTLSDSKKREPVLYPPFKNILDNIIDRLSELEQLPDQQPQGRTMAPQRRCPTRRWRESGYQEARLSFLVLFYAGLYEENPKPLGLDRVSHGGGKV</sequence>
<name>A0AA39MFI8_9AGAR</name>
<reference evidence="1" key="1">
    <citation type="submission" date="2023-06" db="EMBL/GenBank/DDBJ databases">
        <authorList>
            <consortium name="Lawrence Berkeley National Laboratory"/>
            <person name="Ahrendt S."/>
            <person name="Sahu N."/>
            <person name="Indic B."/>
            <person name="Wong-Bajracharya J."/>
            <person name="Merenyi Z."/>
            <person name="Ke H.-M."/>
            <person name="Monk M."/>
            <person name="Kocsube S."/>
            <person name="Drula E."/>
            <person name="Lipzen A."/>
            <person name="Balint B."/>
            <person name="Henrissat B."/>
            <person name="Andreopoulos B."/>
            <person name="Martin F.M."/>
            <person name="Harder C.B."/>
            <person name="Rigling D."/>
            <person name="Ford K.L."/>
            <person name="Foster G.D."/>
            <person name="Pangilinan J."/>
            <person name="Papanicolaou A."/>
            <person name="Barry K."/>
            <person name="LaButti K."/>
            <person name="Viragh M."/>
            <person name="Koriabine M."/>
            <person name="Yan M."/>
            <person name="Riley R."/>
            <person name="Champramary S."/>
            <person name="Plett K.L."/>
            <person name="Tsai I.J."/>
            <person name="Slot J."/>
            <person name="Sipos G."/>
            <person name="Plett J."/>
            <person name="Nagy L.G."/>
            <person name="Grigoriev I.V."/>
        </authorList>
    </citation>
    <scope>NUCLEOTIDE SEQUENCE</scope>
    <source>
        <strain evidence="1">FPL87.14</strain>
    </source>
</reference>
<evidence type="ECO:0008006" key="3">
    <source>
        <dbReference type="Google" id="ProtNLM"/>
    </source>
</evidence>
<proteinExistence type="predicted"/>
<protein>
    <recommendedName>
        <fullName evidence="3">Fungal-type protein kinase domain-containing protein</fullName>
    </recommendedName>
</protein>
<keyword evidence="2" id="KW-1185">Reference proteome</keyword>
<organism evidence="1 2">
    <name type="scientific">Armillaria borealis</name>
    <dbReference type="NCBI Taxonomy" id="47425"/>
    <lineage>
        <taxon>Eukaryota</taxon>
        <taxon>Fungi</taxon>
        <taxon>Dikarya</taxon>
        <taxon>Basidiomycota</taxon>
        <taxon>Agaricomycotina</taxon>
        <taxon>Agaricomycetes</taxon>
        <taxon>Agaricomycetidae</taxon>
        <taxon>Agaricales</taxon>
        <taxon>Marasmiineae</taxon>
        <taxon>Physalacriaceae</taxon>
        <taxon>Armillaria</taxon>
    </lineage>
</organism>
<dbReference type="Proteomes" id="UP001175226">
    <property type="component" value="Unassembled WGS sequence"/>
</dbReference>
<evidence type="ECO:0000313" key="1">
    <source>
        <dbReference type="EMBL" id="KAK0431943.1"/>
    </source>
</evidence>
<comment type="caution">
    <text evidence="1">The sequence shown here is derived from an EMBL/GenBank/DDBJ whole genome shotgun (WGS) entry which is preliminary data.</text>
</comment>
<evidence type="ECO:0000313" key="2">
    <source>
        <dbReference type="Proteomes" id="UP001175226"/>
    </source>
</evidence>
<dbReference type="EMBL" id="JAUEPT010000103">
    <property type="protein sequence ID" value="KAK0431943.1"/>
    <property type="molecule type" value="Genomic_DNA"/>
</dbReference>
<accession>A0AA39MFI8</accession>
<dbReference type="AlphaFoldDB" id="A0AA39MFI8"/>